<proteinExistence type="predicted"/>
<feature type="compositionally biased region" description="Low complexity" evidence="1">
    <location>
        <begin position="26"/>
        <end position="36"/>
    </location>
</feature>
<evidence type="ECO:0000313" key="3">
    <source>
        <dbReference type="EMBL" id="RIJ37503.1"/>
    </source>
</evidence>
<feature type="chain" id="PRO_5017210029" description="PepSY domain-containing protein" evidence="2">
    <location>
        <begin position="22"/>
        <end position="106"/>
    </location>
</feature>
<accession>A0A399S525</accession>
<keyword evidence="2" id="KW-0732">Signal</keyword>
<dbReference type="RefSeq" id="WP_119432160.1">
    <property type="nucleotide sequence ID" value="NZ_QWGE01000003.1"/>
</dbReference>
<sequence length="106" mass="11733">MKKISVLAIAFVACLSLNAQAQEGVTTQQQQTTTQQEKQRISSEDLPDAVKSVVAEGAYKDWMLGEVYKVEATEEGTLAVYELQFLNGEEESVVVRYDENGKQVDS</sequence>
<dbReference type="AlphaFoldDB" id="A0A399S525"/>
<feature type="region of interest" description="Disordered" evidence="1">
    <location>
        <begin position="25"/>
        <end position="45"/>
    </location>
</feature>
<organism evidence="3 4">
    <name type="scientific">Pontibacter oryzae</name>
    <dbReference type="NCBI Taxonomy" id="2304593"/>
    <lineage>
        <taxon>Bacteria</taxon>
        <taxon>Pseudomonadati</taxon>
        <taxon>Bacteroidota</taxon>
        <taxon>Cytophagia</taxon>
        <taxon>Cytophagales</taxon>
        <taxon>Hymenobacteraceae</taxon>
        <taxon>Pontibacter</taxon>
    </lineage>
</organism>
<protein>
    <recommendedName>
        <fullName evidence="5">PepSY domain-containing protein</fullName>
    </recommendedName>
</protein>
<evidence type="ECO:0000256" key="1">
    <source>
        <dbReference type="SAM" id="MobiDB-lite"/>
    </source>
</evidence>
<dbReference type="EMBL" id="QWGE01000003">
    <property type="protein sequence ID" value="RIJ37503.1"/>
    <property type="molecule type" value="Genomic_DNA"/>
</dbReference>
<dbReference type="SUPFAM" id="SSF160574">
    <property type="entry name" value="BT0923-like"/>
    <property type="match status" value="1"/>
</dbReference>
<reference evidence="4" key="1">
    <citation type="submission" date="2018-08" db="EMBL/GenBank/DDBJ databases">
        <title>Mucilaginibacter sp. MYSH2.</title>
        <authorList>
            <person name="Seo T."/>
        </authorList>
    </citation>
    <scope>NUCLEOTIDE SEQUENCE [LARGE SCALE GENOMIC DNA]</scope>
    <source>
        <strain evidence="4">KIRAN</strain>
    </source>
</reference>
<evidence type="ECO:0000313" key="4">
    <source>
        <dbReference type="Proteomes" id="UP000266005"/>
    </source>
</evidence>
<feature type="signal peptide" evidence="2">
    <location>
        <begin position="1"/>
        <end position="21"/>
    </location>
</feature>
<dbReference type="Gene3D" id="3.10.450.360">
    <property type="match status" value="1"/>
</dbReference>
<evidence type="ECO:0008006" key="5">
    <source>
        <dbReference type="Google" id="ProtNLM"/>
    </source>
</evidence>
<keyword evidence="4" id="KW-1185">Reference proteome</keyword>
<dbReference type="Proteomes" id="UP000266005">
    <property type="component" value="Unassembled WGS sequence"/>
</dbReference>
<name>A0A399S525_9BACT</name>
<evidence type="ECO:0000256" key="2">
    <source>
        <dbReference type="SAM" id="SignalP"/>
    </source>
</evidence>
<gene>
    <name evidence="3" type="ORF">D1627_10320</name>
</gene>
<comment type="caution">
    <text evidence="3">The sequence shown here is derived from an EMBL/GenBank/DDBJ whole genome shotgun (WGS) entry which is preliminary data.</text>
</comment>
<dbReference type="OrthoDB" id="853999at2"/>